<dbReference type="FunFam" id="3.40.190.10:FF:000005">
    <property type="entry name" value="Porphobilinogen deaminase"/>
    <property type="match status" value="1"/>
</dbReference>
<dbReference type="STRING" id="880071.Fleli_1569"/>
<evidence type="ECO:0000313" key="12">
    <source>
        <dbReference type="EMBL" id="AFM03988.1"/>
    </source>
</evidence>
<dbReference type="EC" id="2.5.1.61" evidence="9"/>
<comment type="cofactor">
    <cofactor evidence="1">
        <name>dipyrromethane</name>
        <dbReference type="ChEBI" id="CHEBI:60342"/>
    </cofactor>
</comment>
<dbReference type="Pfam" id="PF01379">
    <property type="entry name" value="Porphobil_deam"/>
    <property type="match status" value="1"/>
</dbReference>
<dbReference type="PRINTS" id="PR00151">
    <property type="entry name" value="PORPHBDMNASE"/>
</dbReference>
<dbReference type="RefSeq" id="WP_014797445.1">
    <property type="nucleotide sequence ID" value="NC_018018.1"/>
</dbReference>
<sequence length="310" mass="34518">MAKTTIKIGTRNSQLAMWQAKHVQHLLESHGLATEIIAIETKGDKILHKAISKIGSKGVFTEELEDMLHTGKVDLAVHSAKDMASTLPNGLELIAYTQREKPHDVVVSYNSDFKLDAADKWLVGTSSTRRIAMLKHYHPNIRTTNMRGNLQTRMRKLEEGQCDALLLAYAGVHRMGFEDYIVEHLPLNEFTPQAGQGSMTIEVSNKISNELRETIRKIINDEQTEYCLLAERAYLKHLDGGCSIPSFVLAKLEGDMLQIDAGLISLSGKKIIRKSGKIHKDEGQKLAIELAQKVLEAGGDKILARIKSKN</sequence>
<proteinExistence type="inferred from homology"/>
<dbReference type="InterPro" id="IPR022417">
    <property type="entry name" value="Porphobilin_deaminase_N"/>
</dbReference>
<dbReference type="Pfam" id="PF03900">
    <property type="entry name" value="Porphobil_deamC"/>
    <property type="match status" value="1"/>
</dbReference>
<dbReference type="PIRSF" id="PIRSF001438">
    <property type="entry name" value="4pyrrol_synth_OHMeBilane_synth"/>
    <property type="match status" value="1"/>
</dbReference>
<dbReference type="PATRIC" id="fig|880071.3.peg.1549"/>
<evidence type="ECO:0000256" key="6">
    <source>
        <dbReference type="ARBA" id="ARBA00022679"/>
    </source>
</evidence>
<dbReference type="Gene3D" id="3.30.160.40">
    <property type="entry name" value="Porphobilinogen deaminase, C-terminal domain"/>
    <property type="match status" value="1"/>
</dbReference>
<evidence type="ECO:0000256" key="8">
    <source>
        <dbReference type="ARBA" id="ARBA00048169"/>
    </source>
</evidence>
<evidence type="ECO:0000256" key="2">
    <source>
        <dbReference type="ARBA" id="ARBA00002869"/>
    </source>
</evidence>
<comment type="catalytic activity">
    <reaction evidence="8">
        <text>4 porphobilinogen + H2O = hydroxymethylbilane + 4 NH4(+)</text>
        <dbReference type="Rhea" id="RHEA:13185"/>
        <dbReference type="ChEBI" id="CHEBI:15377"/>
        <dbReference type="ChEBI" id="CHEBI:28938"/>
        <dbReference type="ChEBI" id="CHEBI:57845"/>
        <dbReference type="ChEBI" id="CHEBI:58126"/>
        <dbReference type="EC" id="2.5.1.61"/>
    </reaction>
</comment>
<comment type="pathway">
    <text evidence="3">Porphyrin-containing compound metabolism; protoporphyrin-IX biosynthesis; coproporphyrinogen-III from 5-aminolevulinate: step 2/4.</text>
</comment>
<comment type="function">
    <text evidence="2">Tetrapolymerization of the monopyrrole PBG into the hydroxymethylbilane pre-uroporphyrinogen in several discrete steps.</text>
</comment>
<dbReference type="GO" id="GO:0006783">
    <property type="term" value="P:heme biosynthetic process"/>
    <property type="evidence" value="ECO:0007669"/>
    <property type="project" value="TreeGrafter"/>
</dbReference>
<dbReference type="InterPro" id="IPR000860">
    <property type="entry name" value="HemC"/>
</dbReference>
<evidence type="ECO:0000256" key="1">
    <source>
        <dbReference type="ARBA" id="ARBA00001916"/>
    </source>
</evidence>
<feature type="domain" description="Porphobilinogen deaminase N-terminal" evidence="10">
    <location>
        <begin position="6"/>
        <end position="206"/>
    </location>
</feature>
<dbReference type="InterPro" id="IPR036803">
    <property type="entry name" value="Porphobilinogen_deaminase_C_sf"/>
</dbReference>
<dbReference type="PANTHER" id="PTHR11557:SF0">
    <property type="entry name" value="PORPHOBILINOGEN DEAMINASE"/>
    <property type="match status" value="1"/>
</dbReference>
<evidence type="ECO:0000259" key="10">
    <source>
        <dbReference type="Pfam" id="PF01379"/>
    </source>
</evidence>
<comment type="similarity">
    <text evidence="4">Belongs to the HMBS family.</text>
</comment>
<evidence type="ECO:0000256" key="3">
    <source>
        <dbReference type="ARBA" id="ARBA00004735"/>
    </source>
</evidence>
<dbReference type="NCBIfam" id="TIGR00212">
    <property type="entry name" value="hemC"/>
    <property type="match status" value="1"/>
</dbReference>
<dbReference type="GO" id="GO:0004418">
    <property type="term" value="F:hydroxymethylbilane synthase activity"/>
    <property type="evidence" value="ECO:0007669"/>
    <property type="project" value="UniProtKB-UniRule"/>
</dbReference>
<evidence type="ECO:0000256" key="7">
    <source>
        <dbReference type="ARBA" id="ARBA00023244"/>
    </source>
</evidence>
<feature type="domain" description="Porphobilinogen deaminase C-terminal" evidence="11">
    <location>
        <begin position="226"/>
        <end position="295"/>
    </location>
</feature>
<evidence type="ECO:0000313" key="13">
    <source>
        <dbReference type="Proteomes" id="UP000006054"/>
    </source>
</evidence>
<dbReference type="HOGENOM" id="CLU_019704_0_2_10"/>
<keyword evidence="13" id="KW-1185">Reference proteome</keyword>
<evidence type="ECO:0000259" key="11">
    <source>
        <dbReference type="Pfam" id="PF03900"/>
    </source>
</evidence>
<reference evidence="13" key="1">
    <citation type="submission" date="2012-06" db="EMBL/GenBank/DDBJ databases">
        <title>The complete genome of Flexibacter litoralis DSM 6794.</title>
        <authorList>
            <person name="Lucas S."/>
            <person name="Copeland A."/>
            <person name="Lapidus A."/>
            <person name="Glavina del Rio T."/>
            <person name="Dalin E."/>
            <person name="Tice H."/>
            <person name="Bruce D."/>
            <person name="Goodwin L."/>
            <person name="Pitluck S."/>
            <person name="Peters L."/>
            <person name="Ovchinnikova G."/>
            <person name="Lu M."/>
            <person name="Kyrpides N."/>
            <person name="Mavromatis K."/>
            <person name="Ivanova N."/>
            <person name="Brettin T."/>
            <person name="Detter J.C."/>
            <person name="Han C."/>
            <person name="Larimer F."/>
            <person name="Land M."/>
            <person name="Hauser L."/>
            <person name="Markowitz V."/>
            <person name="Cheng J.-F."/>
            <person name="Hugenholtz P."/>
            <person name="Woyke T."/>
            <person name="Wu D."/>
            <person name="Spring S."/>
            <person name="Lang E."/>
            <person name="Kopitz M."/>
            <person name="Brambilla E."/>
            <person name="Klenk H.-P."/>
            <person name="Eisen J.A."/>
        </authorList>
    </citation>
    <scope>NUCLEOTIDE SEQUENCE [LARGE SCALE GENOMIC DNA]</scope>
    <source>
        <strain evidence="13">ATCC 23117 / DSM 6794 / NBRC 15988 / NCIMB 1366 / Sio-4</strain>
    </source>
</reference>
<keyword evidence="6 12" id="KW-0808">Transferase</keyword>
<dbReference type="SUPFAM" id="SSF54782">
    <property type="entry name" value="Porphobilinogen deaminase (hydroxymethylbilane synthase), C-terminal domain"/>
    <property type="match status" value="1"/>
</dbReference>
<dbReference type="Proteomes" id="UP000006054">
    <property type="component" value="Chromosome"/>
</dbReference>
<name>I4AJ53_BERLS</name>
<comment type="subunit">
    <text evidence="5">Monomer.</text>
</comment>
<evidence type="ECO:0000256" key="9">
    <source>
        <dbReference type="NCBIfam" id="TIGR00212"/>
    </source>
</evidence>
<dbReference type="InterPro" id="IPR022418">
    <property type="entry name" value="Porphobilinogen_deaminase_C"/>
</dbReference>
<evidence type="ECO:0000256" key="4">
    <source>
        <dbReference type="ARBA" id="ARBA00005638"/>
    </source>
</evidence>
<evidence type="ECO:0000256" key="5">
    <source>
        <dbReference type="ARBA" id="ARBA00011245"/>
    </source>
</evidence>
<organism evidence="12 13">
    <name type="scientific">Bernardetia litoralis (strain ATCC 23117 / DSM 6794 / NBRC 15988 / NCIMB 1366 / Fx l1 / Sio-4)</name>
    <name type="common">Flexibacter litoralis</name>
    <dbReference type="NCBI Taxonomy" id="880071"/>
    <lineage>
        <taxon>Bacteria</taxon>
        <taxon>Pseudomonadati</taxon>
        <taxon>Bacteroidota</taxon>
        <taxon>Cytophagia</taxon>
        <taxon>Cytophagales</taxon>
        <taxon>Bernardetiaceae</taxon>
        <taxon>Bernardetia</taxon>
    </lineage>
</organism>
<dbReference type="Gene3D" id="3.40.190.10">
    <property type="entry name" value="Periplasmic binding protein-like II"/>
    <property type="match status" value="2"/>
</dbReference>
<dbReference type="GO" id="GO:0005737">
    <property type="term" value="C:cytoplasm"/>
    <property type="evidence" value="ECO:0007669"/>
    <property type="project" value="UniProtKB-UniRule"/>
</dbReference>
<keyword evidence="7" id="KW-0627">Porphyrin biosynthesis</keyword>
<gene>
    <name evidence="12" type="ordered locus">Fleli_1569</name>
</gene>
<accession>I4AJ53</accession>
<dbReference type="PANTHER" id="PTHR11557">
    <property type="entry name" value="PORPHOBILINOGEN DEAMINASE"/>
    <property type="match status" value="1"/>
</dbReference>
<dbReference type="EMBL" id="CP003345">
    <property type="protein sequence ID" value="AFM03988.1"/>
    <property type="molecule type" value="Genomic_DNA"/>
</dbReference>
<dbReference type="AlphaFoldDB" id="I4AJ53"/>
<dbReference type="SUPFAM" id="SSF53850">
    <property type="entry name" value="Periplasmic binding protein-like II"/>
    <property type="match status" value="1"/>
</dbReference>
<protein>
    <recommendedName>
        <fullName evidence="9">Hydroxymethylbilane synthase</fullName>
        <ecNumber evidence="9">2.5.1.61</ecNumber>
    </recommendedName>
</protein>
<dbReference type="KEGG" id="fli:Fleli_1569"/>
<dbReference type="eggNOG" id="COG0181">
    <property type="taxonomic scope" value="Bacteria"/>
</dbReference>